<evidence type="ECO:0000313" key="2">
    <source>
        <dbReference type="Proteomes" id="UP001055879"/>
    </source>
</evidence>
<protein>
    <submittedName>
        <fullName evidence="1">Uncharacterized protein</fullName>
    </submittedName>
</protein>
<name>A0ACB8Z1U0_ARCLA</name>
<gene>
    <name evidence="1" type="ORF">L6452_31457</name>
</gene>
<dbReference type="Proteomes" id="UP001055879">
    <property type="component" value="Linkage Group LG11"/>
</dbReference>
<comment type="caution">
    <text evidence="1">The sequence shown here is derived from an EMBL/GenBank/DDBJ whole genome shotgun (WGS) entry which is preliminary data.</text>
</comment>
<organism evidence="1 2">
    <name type="scientific">Arctium lappa</name>
    <name type="common">Greater burdock</name>
    <name type="synonym">Lappa major</name>
    <dbReference type="NCBI Taxonomy" id="4217"/>
    <lineage>
        <taxon>Eukaryota</taxon>
        <taxon>Viridiplantae</taxon>
        <taxon>Streptophyta</taxon>
        <taxon>Embryophyta</taxon>
        <taxon>Tracheophyta</taxon>
        <taxon>Spermatophyta</taxon>
        <taxon>Magnoliopsida</taxon>
        <taxon>eudicotyledons</taxon>
        <taxon>Gunneridae</taxon>
        <taxon>Pentapetalae</taxon>
        <taxon>asterids</taxon>
        <taxon>campanulids</taxon>
        <taxon>Asterales</taxon>
        <taxon>Asteraceae</taxon>
        <taxon>Carduoideae</taxon>
        <taxon>Cardueae</taxon>
        <taxon>Arctiinae</taxon>
        <taxon>Arctium</taxon>
    </lineage>
</organism>
<accession>A0ACB8Z1U0</accession>
<keyword evidence="2" id="KW-1185">Reference proteome</keyword>
<proteinExistence type="predicted"/>
<reference evidence="2" key="1">
    <citation type="journal article" date="2022" name="Mol. Ecol. Resour.">
        <title>The genomes of chicory, endive, great burdock and yacon provide insights into Asteraceae palaeo-polyploidization history and plant inulin production.</title>
        <authorList>
            <person name="Fan W."/>
            <person name="Wang S."/>
            <person name="Wang H."/>
            <person name="Wang A."/>
            <person name="Jiang F."/>
            <person name="Liu H."/>
            <person name="Zhao H."/>
            <person name="Xu D."/>
            <person name="Zhang Y."/>
        </authorList>
    </citation>
    <scope>NUCLEOTIDE SEQUENCE [LARGE SCALE GENOMIC DNA]</scope>
    <source>
        <strain evidence="2">cv. Niubang</strain>
    </source>
</reference>
<sequence length="114" mass="11352">MAKLIFKLIPKTLALMAVHKQMAASRSISPAIRLQHGCVGGFPMMIPSKSPSKFTQTPSWSASLGQVGFIGGLGGFIVGGVGGFVVGGVGGFVVGGKGGFVVGGKGGYVDDGGL</sequence>
<evidence type="ECO:0000313" key="1">
    <source>
        <dbReference type="EMBL" id="KAI3691656.1"/>
    </source>
</evidence>
<reference evidence="1 2" key="2">
    <citation type="journal article" date="2022" name="Mol. Ecol. Resour.">
        <title>The genomes of chicory, endive, great burdock and yacon provide insights into Asteraceae paleo-polyploidization history and plant inulin production.</title>
        <authorList>
            <person name="Fan W."/>
            <person name="Wang S."/>
            <person name="Wang H."/>
            <person name="Wang A."/>
            <person name="Jiang F."/>
            <person name="Liu H."/>
            <person name="Zhao H."/>
            <person name="Xu D."/>
            <person name="Zhang Y."/>
        </authorList>
    </citation>
    <scope>NUCLEOTIDE SEQUENCE [LARGE SCALE GENOMIC DNA]</scope>
    <source>
        <strain evidence="2">cv. Niubang</strain>
    </source>
</reference>
<dbReference type="EMBL" id="CM042057">
    <property type="protein sequence ID" value="KAI3691656.1"/>
    <property type="molecule type" value="Genomic_DNA"/>
</dbReference>